<evidence type="ECO:0000313" key="16">
    <source>
        <dbReference type="EMBL" id="KAK4446538.1"/>
    </source>
</evidence>
<keyword evidence="7" id="KW-0560">Oxidoreductase</keyword>
<evidence type="ECO:0000259" key="15">
    <source>
        <dbReference type="Pfam" id="PF07732"/>
    </source>
</evidence>
<evidence type="ECO:0000256" key="1">
    <source>
        <dbReference type="ARBA" id="ARBA00000349"/>
    </source>
</evidence>
<keyword evidence="6 12" id="KW-0732">Signal</keyword>
<dbReference type="CDD" id="cd13901">
    <property type="entry name" value="CuRO_3_MaLCC_like"/>
    <property type="match status" value="1"/>
</dbReference>
<evidence type="ECO:0000256" key="11">
    <source>
        <dbReference type="ARBA" id="ARBA00023185"/>
    </source>
</evidence>
<keyword evidence="8" id="KW-0186">Copper</keyword>
<name>A0AAV9GEJ8_9PEZI</name>
<feature type="domain" description="Plastocyanin-like" evidence="13">
    <location>
        <begin position="222"/>
        <end position="367"/>
    </location>
</feature>
<organism evidence="16 17">
    <name type="scientific">Podospora aff. communis PSN243</name>
    <dbReference type="NCBI Taxonomy" id="3040156"/>
    <lineage>
        <taxon>Eukaryota</taxon>
        <taxon>Fungi</taxon>
        <taxon>Dikarya</taxon>
        <taxon>Ascomycota</taxon>
        <taxon>Pezizomycotina</taxon>
        <taxon>Sordariomycetes</taxon>
        <taxon>Sordariomycetidae</taxon>
        <taxon>Sordariales</taxon>
        <taxon>Podosporaceae</taxon>
        <taxon>Podospora</taxon>
    </lineage>
</organism>
<evidence type="ECO:0000259" key="14">
    <source>
        <dbReference type="Pfam" id="PF07731"/>
    </source>
</evidence>
<dbReference type="AlphaFoldDB" id="A0AAV9GEJ8"/>
<feature type="domain" description="Plastocyanin-like" evidence="14">
    <location>
        <begin position="450"/>
        <end position="579"/>
    </location>
</feature>
<dbReference type="InterPro" id="IPR008972">
    <property type="entry name" value="Cupredoxin"/>
</dbReference>
<sequence length="616" mass="67865">MRFLTGALALVGLLAPAVLALPQIPEPNPIPKDYGVNSAELEIRTDPDLEPRAPPTCHSPSNRACWTTGFNINTDYEVHTPPAGATRKYTLTLTEVDNWLGPDGVVKKKVMLVNGSILGPTIRADWGDWIEVKVINNLRTNGTSIHWHGLHQKGTQLHDGANGVTECPIPPLGGQFTYRFRATQYGTSWYHSHFSAQYGNGVVGTIQIDGPASLPYDIDLGVFPITDYYYAAADELVIFTKDNGPPFSDNVLFNGTNVHPVTGAGKYAEVKLTPGKRHRLRLINPSTENHFQLSLVGHQMTIIAADFVPVNAMTVQSVFLGVGQRYDVTIDASATPGNYWFNATFGGQDFCGNSHNPAPAAIFRYTNSPNPTALPTNPGTPPVDSQCNDILNLSPVVQRNVPNVQSFVKRPANTLDVELQIGGATQLFTWKINGSAIDVDWSKPVAQYVIEGNTSYPTQDNIVHVNEVDQWTYWLIENDPDNVVSLPHPFHLHGHDFVVLGRSPDATPASQTRYVFEEAIDKWRLSGANPVRRDVTMLPAKGWVLIAFKTNNPGAWLMHCHIAWHVSHGLSVDFLERVQDFRNGLSASDKAGFTNNCNNWRAWWANAPFPKLDSGL</sequence>
<evidence type="ECO:0000256" key="5">
    <source>
        <dbReference type="ARBA" id="ARBA00022723"/>
    </source>
</evidence>
<evidence type="ECO:0000256" key="8">
    <source>
        <dbReference type="ARBA" id="ARBA00023008"/>
    </source>
</evidence>
<reference evidence="16" key="1">
    <citation type="journal article" date="2023" name="Mol. Phylogenet. Evol.">
        <title>Genome-scale phylogeny and comparative genomics of the fungal order Sordariales.</title>
        <authorList>
            <person name="Hensen N."/>
            <person name="Bonometti L."/>
            <person name="Westerberg I."/>
            <person name="Brannstrom I.O."/>
            <person name="Guillou S."/>
            <person name="Cros-Aarteil S."/>
            <person name="Calhoun S."/>
            <person name="Haridas S."/>
            <person name="Kuo A."/>
            <person name="Mondo S."/>
            <person name="Pangilinan J."/>
            <person name="Riley R."/>
            <person name="LaButti K."/>
            <person name="Andreopoulos B."/>
            <person name="Lipzen A."/>
            <person name="Chen C."/>
            <person name="Yan M."/>
            <person name="Daum C."/>
            <person name="Ng V."/>
            <person name="Clum A."/>
            <person name="Steindorff A."/>
            <person name="Ohm R.A."/>
            <person name="Martin F."/>
            <person name="Silar P."/>
            <person name="Natvig D.O."/>
            <person name="Lalanne C."/>
            <person name="Gautier V."/>
            <person name="Ament-Velasquez S.L."/>
            <person name="Kruys A."/>
            <person name="Hutchinson M.I."/>
            <person name="Powell A.J."/>
            <person name="Barry K."/>
            <person name="Miller A.N."/>
            <person name="Grigoriev I.V."/>
            <person name="Debuchy R."/>
            <person name="Gladieux P."/>
            <person name="Hiltunen Thoren M."/>
            <person name="Johannesson H."/>
        </authorList>
    </citation>
    <scope>NUCLEOTIDE SEQUENCE</scope>
    <source>
        <strain evidence="16">PSN243</strain>
    </source>
</reference>
<dbReference type="SUPFAM" id="SSF49503">
    <property type="entry name" value="Cupredoxins"/>
    <property type="match status" value="3"/>
</dbReference>
<dbReference type="PROSITE" id="PS00080">
    <property type="entry name" value="MULTICOPPER_OXIDASE2"/>
    <property type="match status" value="1"/>
</dbReference>
<comment type="catalytic activity">
    <reaction evidence="1">
        <text>4 hydroquinone + O2 = 4 benzosemiquinone + 2 H2O</text>
        <dbReference type="Rhea" id="RHEA:11276"/>
        <dbReference type="ChEBI" id="CHEBI:15377"/>
        <dbReference type="ChEBI" id="CHEBI:15379"/>
        <dbReference type="ChEBI" id="CHEBI:17594"/>
        <dbReference type="ChEBI" id="CHEBI:17977"/>
        <dbReference type="EC" id="1.10.3.2"/>
    </reaction>
</comment>
<dbReference type="EMBL" id="MU865956">
    <property type="protein sequence ID" value="KAK4446538.1"/>
    <property type="molecule type" value="Genomic_DNA"/>
</dbReference>
<keyword evidence="17" id="KW-1185">Reference proteome</keyword>
<dbReference type="GO" id="GO:0052716">
    <property type="term" value="F:hydroquinone:oxygen oxidoreductase activity"/>
    <property type="evidence" value="ECO:0007669"/>
    <property type="project" value="UniProtKB-EC"/>
</dbReference>
<evidence type="ECO:0000256" key="4">
    <source>
        <dbReference type="ARBA" id="ARBA00012297"/>
    </source>
</evidence>
<dbReference type="PANTHER" id="PTHR11709:SF87">
    <property type="entry name" value="LACCASE"/>
    <property type="match status" value="1"/>
</dbReference>
<reference evidence="16" key="2">
    <citation type="submission" date="2023-05" db="EMBL/GenBank/DDBJ databases">
        <authorList>
            <consortium name="Lawrence Berkeley National Laboratory"/>
            <person name="Steindorff A."/>
            <person name="Hensen N."/>
            <person name="Bonometti L."/>
            <person name="Westerberg I."/>
            <person name="Brannstrom I.O."/>
            <person name="Guillou S."/>
            <person name="Cros-Aarteil S."/>
            <person name="Calhoun S."/>
            <person name="Haridas S."/>
            <person name="Kuo A."/>
            <person name="Mondo S."/>
            <person name="Pangilinan J."/>
            <person name="Riley R."/>
            <person name="Labutti K."/>
            <person name="Andreopoulos B."/>
            <person name="Lipzen A."/>
            <person name="Chen C."/>
            <person name="Yanf M."/>
            <person name="Daum C."/>
            <person name="Ng V."/>
            <person name="Clum A."/>
            <person name="Ohm R."/>
            <person name="Martin F."/>
            <person name="Silar P."/>
            <person name="Natvig D."/>
            <person name="Lalanne C."/>
            <person name="Gautier V."/>
            <person name="Ament-Velasquez S.L."/>
            <person name="Kruys A."/>
            <person name="Hutchinson M.I."/>
            <person name="Powell A.J."/>
            <person name="Barry K."/>
            <person name="Miller A.N."/>
            <person name="Grigoriev I.V."/>
            <person name="Debuchy R."/>
            <person name="Gladieux P."/>
            <person name="Thoren M.H."/>
            <person name="Johannesson H."/>
        </authorList>
    </citation>
    <scope>NUCLEOTIDE SEQUENCE</scope>
    <source>
        <strain evidence="16">PSN243</strain>
    </source>
</reference>
<evidence type="ECO:0000256" key="6">
    <source>
        <dbReference type="ARBA" id="ARBA00022729"/>
    </source>
</evidence>
<dbReference type="FunFam" id="2.60.40.420:FF:000046">
    <property type="entry name" value="Multicopper oxidase"/>
    <property type="match status" value="1"/>
</dbReference>
<comment type="similarity">
    <text evidence="3">Belongs to the multicopper oxidase family.</text>
</comment>
<dbReference type="Pfam" id="PF00394">
    <property type="entry name" value="Cu-oxidase"/>
    <property type="match status" value="1"/>
</dbReference>
<gene>
    <name evidence="16" type="ORF">QBC34DRAFT_469562</name>
</gene>
<dbReference type="GO" id="GO:0005507">
    <property type="term" value="F:copper ion binding"/>
    <property type="evidence" value="ECO:0007669"/>
    <property type="project" value="InterPro"/>
</dbReference>
<dbReference type="InterPro" id="IPR002355">
    <property type="entry name" value="Cu_oxidase_Cu_BS"/>
</dbReference>
<feature type="signal peptide" evidence="12">
    <location>
        <begin position="1"/>
        <end position="20"/>
    </location>
</feature>
<dbReference type="InterPro" id="IPR011707">
    <property type="entry name" value="Cu-oxidase-like_N"/>
</dbReference>
<dbReference type="GO" id="GO:0046274">
    <property type="term" value="P:lignin catabolic process"/>
    <property type="evidence" value="ECO:0007669"/>
    <property type="project" value="UniProtKB-KW"/>
</dbReference>
<dbReference type="CDD" id="cd13880">
    <property type="entry name" value="CuRO_2_MaLCC_like"/>
    <property type="match status" value="1"/>
</dbReference>
<dbReference type="Pfam" id="PF07731">
    <property type="entry name" value="Cu-oxidase_2"/>
    <property type="match status" value="1"/>
</dbReference>
<evidence type="ECO:0000256" key="7">
    <source>
        <dbReference type="ARBA" id="ARBA00023002"/>
    </source>
</evidence>
<keyword evidence="9" id="KW-1015">Disulfide bond</keyword>
<keyword evidence="10" id="KW-0325">Glycoprotein</keyword>
<dbReference type="InterPro" id="IPR011706">
    <property type="entry name" value="Cu-oxidase_C"/>
</dbReference>
<evidence type="ECO:0000259" key="13">
    <source>
        <dbReference type="Pfam" id="PF00394"/>
    </source>
</evidence>
<dbReference type="Gene3D" id="2.60.40.420">
    <property type="entry name" value="Cupredoxins - blue copper proteins"/>
    <property type="match status" value="3"/>
</dbReference>
<evidence type="ECO:0000313" key="17">
    <source>
        <dbReference type="Proteomes" id="UP001321760"/>
    </source>
</evidence>
<keyword evidence="5" id="KW-0479">Metal-binding</keyword>
<dbReference type="FunFam" id="2.60.40.420:FF:000045">
    <property type="entry name" value="Laccase 2"/>
    <property type="match status" value="1"/>
</dbReference>
<feature type="chain" id="PRO_5043451675" description="laccase" evidence="12">
    <location>
        <begin position="21"/>
        <end position="616"/>
    </location>
</feature>
<keyword evidence="11" id="KW-0439">Lignin degradation</keyword>
<dbReference type="InterPro" id="IPR001117">
    <property type="entry name" value="Cu-oxidase_2nd"/>
</dbReference>
<comment type="caution">
    <text evidence="16">The sequence shown here is derived from an EMBL/GenBank/DDBJ whole genome shotgun (WGS) entry which is preliminary data.</text>
</comment>
<dbReference type="Proteomes" id="UP001321760">
    <property type="component" value="Unassembled WGS sequence"/>
</dbReference>
<evidence type="ECO:0000256" key="9">
    <source>
        <dbReference type="ARBA" id="ARBA00023157"/>
    </source>
</evidence>
<protein>
    <recommendedName>
        <fullName evidence="4">laccase</fullName>
        <ecNumber evidence="4">1.10.3.2</ecNumber>
    </recommendedName>
</protein>
<dbReference type="Pfam" id="PF07732">
    <property type="entry name" value="Cu-oxidase_3"/>
    <property type="match status" value="1"/>
</dbReference>
<accession>A0AAV9GEJ8</accession>
<dbReference type="InterPro" id="IPR045087">
    <property type="entry name" value="Cu-oxidase_fam"/>
</dbReference>
<evidence type="ECO:0000256" key="3">
    <source>
        <dbReference type="ARBA" id="ARBA00010609"/>
    </source>
</evidence>
<evidence type="ECO:0000256" key="2">
    <source>
        <dbReference type="ARBA" id="ARBA00001935"/>
    </source>
</evidence>
<comment type="cofactor">
    <cofactor evidence="2">
        <name>Cu cation</name>
        <dbReference type="ChEBI" id="CHEBI:23378"/>
    </cofactor>
</comment>
<dbReference type="PANTHER" id="PTHR11709">
    <property type="entry name" value="MULTI-COPPER OXIDASE"/>
    <property type="match status" value="1"/>
</dbReference>
<feature type="domain" description="Plastocyanin-like" evidence="15">
    <location>
        <begin position="102"/>
        <end position="211"/>
    </location>
</feature>
<dbReference type="FunFam" id="2.60.40.420:FF:000021">
    <property type="entry name" value="Extracellular dihydrogeodin oxidase/laccase"/>
    <property type="match status" value="1"/>
</dbReference>
<evidence type="ECO:0000256" key="10">
    <source>
        <dbReference type="ARBA" id="ARBA00023180"/>
    </source>
</evidence>
<dbReference type="CDD" id="cd13854">
    <property type="entry name" value="CuRO_1_MaLCC_like"/>
    <property type="match status" value="1"/>
</dbReference>
<proteinExistence type="inferred from homology"/>
<evidence type="ECO:0000256" key="12">
    <source>
        <dbReference type="SAM" id="SignalP"/>
    </source>
</evidence>
<dbReference type="EC" id="1.10.3.2" evidence="4"/>